<dbReference type="Proteomes" id="UP001209803">
    <property type="component" value="Chromosome"/>
</dbReference>
<dbReference type="PANTHER" id="PTHR42943">
    <property type="entry name" value="GLUTATHIONE S-TRANSFERASE KAPPA"/>
    <property type="match status" value="1"/>
</dbReference>
<reference evidence="3 4" key="1">
    <citation type="submission" date="2023-03" db="EMBL/GenBank/DDBJ databases">
        <title>Roseibium porphyridii sp. nov. and Roseibium rhodosorbium sp. nov. isolated from marine algae, Porphyridium cruentum and Rhodosorus marinus, respectively.</title>
        <authorList>
            <person name="Lee M.W."/>
            <person name="Choi B.J."/>
            <person name="Lee J.K."/>
            <person name="Choi D.G."/>
            <person name="Baek J.H."/>
            <person name="Bayburt H."/>
            <person name="Kim J.M."/>
            <person name="Han D.M."/>
            <person name="Kim K.H."/>
            <person name="Jeon C.O."/>
        </authorList>
    </citation>
    <scope>NUCLEOTIDE SEQUENCE [LARGE SCALE GENOMIC DNA]</scope>
    <source>
        <strain evidence="3 4">KMA01</strain>
    </source>
</reference>
<name>A0ABY8F8L9_9HYPH</name>
<protein>
    <recommendedName>
        <fullName evidence="1">2-hydroxychromene-2-carboxylate isomerase</fullName>
        <ecNumber evidence="1">5.99.1.4</ecNumber>
    </recommendedName>
</protein>
<sequence>MATIEYVYSAHSGYAYLGSAEFMRICADNTVTLIHKPILLSPVIDAQRAPSFRGRTQQHVDYFFGREIERWAEFRNVPIINYRPSQHDADYSLASGMILALGETGPQTDAMAHGLLEAHWRDDMDLSDLSGLKALATSLGHDADALLAKAGSEEMQSRLQANTRWAQEKNVFGSPTYIVDGDPFYGQDHLELVKRALHTPFKAPGWSNPPVK</sequence>
<keyword evidence="4" id="KW-1185">Reference proteome</keyword>
<comment type="similarity">
    <text evidence="1">Belongs to the GST superfamily. NadH family.</text>
</comment>
<keyword evidence="1" id="KW-0413">Isomerase</keyword>
<dbReference type="RefSeq" id="WP_265680280.1">
    <property type="nucleotide sequence ID" value="NZ_CP120863.1"/>
</dbReference>
<feature type="domain" description="DSBA-like thioredoxin" evidence="2">
    <location>
        <begin position="3"/>
        <end position="197"/>
    </location>
</feature>
<dbReference type="Gene3D" id="3.40.30.10">
    <property type="entry name" value="Glutaredoxin"/>
    <property type="match status" value="1"/>
</dbReference>
<dbReference type="Pfam" id="PF01323">
    <property type="entry name" value="DSBA"/>
    <property type="match status" value="1"/>
</dbReference>
<dbReference type="InterPro" id="IPR036249">
    <property type="entry name" value="Thioredoxin-like_sf"/>
</dbReference>
<evidence type="ECO:0000256" key="1">
    <source>
        <dbReference type="PIRNR" id="PIRNR006386"/>
    </source>
</evidence>
<gene>
    <name evidence="3" type="ORF">K1718_26255</name>
</gene>
<dbReference type="PIRSF" id="PIRSF006386">
    <property type="entry name" value="HCCAis_GSTk"/>
    <property type="match status" value="1"/>
</dbReference>
<proteinExistence type="inferred from homology"/>
<dbReference type="EMBL" id="CP120863">
    <property type="protein sequence ID" value="WFE89615.1"/>
    <property type="molecule type" value="Genomic_DNA"/>
</dbReference>
<accession>A0ABY8F8L9</accession>
<dbReference type="InterPro" id="IPR014440">
    <property type="entry name" value="HCCAis_GSTk"/>
</dbReference>
<organism evidence="3 4">
    <name type="scientific">Roseibium porphyridii</name>
    <dbReference type="NCBI Taxonomy" id="2866279"/>
    <lineage>
        <taxon>Bacteria</taxon>
        <taxon>Pseudomonadati</taxon>
        <taxon>Pseudomonadota</taxon>
        <taxon>Alphaproteobacteria</taxon>
        <taxon>Hyphomicrobiales</taxon>
        <taxon>Stappiaceae</taxon>
        <taxon>Roseibium</taxon>
    </lineage>
</organism>
<comment type="catalytic activity">
    <reaction evidence="1">
        <text>2-hydroxychromene-2-carboxylate = (3E)-4-(2-hydroxyphenyl)-2-oxobut-3-enoate</text>
        <dbReference type="Rhea" id="RHEA:27401"/>
        <dbReference type="ChEBI" id="CHEBI:59350"/>
        <dbReference type="ChEBI" id="CHEBI:59353"/>
        <dbReference type="EC" id="5.99.1.4"/>
    </reaction>
</comment>
<evidence type="ECO:0000259" key="2">
    <source>
        <dbReference type="Pfam" id="PF01323"/>
    </source>
</evidence>
<dbReference type="InterPro" id="IPR001853">
    <property type="entry name" value="DSBA-like_thioredoxin_dom"/>
</dbReference>
<evidence type="ECO:0000313" key="3">
    <source>
        <dbReference type="EMBL" id="WFE89615.1"/>
    </source>
</evidence>
<dbReference type="PANTHER" id="PTHR42943:SF4">
    <property type="entry name" value="C2H2-TYPE DOMAIN-CONTAINING PROTEIN"/>
    <property type="match status" value="1"/>
</dbReference>
<dbReference type="EC" id="5.99.1.4" evidence="1"/>
<dbReference type="SUPFAM" id="SSF52833">
    <property type="entry name" value="Thioredoxin-like"/>
    <property type="match status" value="1"/>
</dbReference>
<evidence type="ECO:0000313" key="4">
    <source>
        <dbReference type="Proteomes" id="UP001209803"/>
    </source>
</evidence>
<dbReference type="InterPro" id="IPR051924">
    <property type="entry name" value="GST_Kappa/NadH"/>
</dbReference>